<keyword evidence="2" id="KW-1185">Reference proteome</keyword>
<evidence type="ECO:0000313" key="1">
    <source>
        <dbReference type="EMBL" id="SDC32806.1"/>
    </source>
</evidence>
<dbReference type="Proteomes" id="UP000198757">
    <property type="component" value="Unassembled WGS sequence"/>
</dbReference>
<dbReference type="AlphaFoldDB" id="A0A1G6KR55"/>
<dbReference type="RefSeq" id="WP_090388688.1">
    <property type="nucleotide sequence ID" value="NZ_FMZO01000002.1"/>
</dbReference>
<evidence type="ECO:0000313" key="2">
    <source>
        <dbReference type="Proteomes" id="UP000198757"/>
    </source>
</evidence>
<evidence type="ECO:0008006" key="3">
    <source>
        <dbReference type="Google" id="ProtNLM"/>
    </source>
</evidence>
<accession>A0A1G6KR55</accession>
<dbReference type="EMBL" id="FMZO01000002">
    <property type="protein sequence ID" value="SDC32806.1"/>
    <property type="molecule type" value="Genomic_DNA"/>
</dbReference>
<name>A0A1G6KR55_NIADE</name>
<sequence length="140" mass="15601">MDIEIISSEEQAEITALNKAFLEENSAAGKEAILSAVYRSVDLLKHAALSADELNDRCFKTGAAYGTLIRSAFGWDWFKIKNNNQFAYAVCTPGLSYGIQVFHYFNLLLTTDKVNNTVLLFNMIRDLNDPAGNKPITFLV</sequence>
<dbReference type="OrthoDB" id="247849at2"/>
<dbReference type="STRING" id="1285928.SAMN04487894_10250"/>
<proteinExistence type="predicted"/>
<organism evidence="1 2">
    <name type="scientific">Niabella drilacis (strain DSM 25811 / CCM 8410 / CCUG 62505 / LMG 26954 / E90)</name>
    <dbReference type="NCBI Taxonomy" id="1285928"/>
    <lineage>
        <taxon>Bacteria</taxon>
        <taxon>Pseudomonadati</taxon>
        <taxon>Bacteroidota</taxon>
        <taxon>Chitinophagia</taxon>
        <taxon>Chitinophagales</taxon>
        <taxon>Chitinophagaceae</taxon>
        <taxon>Niabella</taxon>
    </lineage>
</organism>
<reference evidence="2" key="1">
    <citation type="submission" date="2016-10" db="EMBL/GenBank/DDBJ databases">
        <authorList>
            <person name="Varghese N."/>
            <person name="Submissions S."/>
        </authorList>
    </citation>
    <scope>NUCLEOTIDE SEQUENCE [LARGE SCALE GENOMIC DNA]</scope>
    <source>
        <strain evidence="2">DSM 25811 / CCM 8410 / LMG 26954 / E90</strain>
    </source>
</reference>
<protein>
    <recommendedName>
        <fullName evidence="3">DUF3806 domain-containing protein</fullName>
    </recommendedName>
</protein>
<gene>
    <name evidence="1" type="ORF">SAMN04487894_10250</name>
</gene>